<gene>
    <name evidence="4" type="ORF">Tco_0988981</name>
</gene>
<proteinExistence type="predicted"/>
<evidence type="ECO:0000313" key="5">
    <source>
        <dbReference type="Proteomes" id="UP001151760"/>
    </source>
</evidence>
<dbReference type="Proteomes" id="UP001151760">
    <property type="component" value="Unassembled WGS sequence"/>
</dbReference>
<dbReference type="Pfam" id="PF07727">
    <property type="entry name" value="RVT_2"/>
    <property type="match status" value="1"/>
</dbReference>
<evidence type="ECO:0000313" key="4">
    <source>
        <dbReference type="EMBL" id="GJT53927.1"/>
    </source>
</evidence>
<feature type="region of interest" description="Disordered" evidence="2">
    <location>
        <begin position="157"/>
        <end position="234"/>
    </location>
</feature>
<dbReference type="InterPro" id="IPR013103">
    <property type="entry name" value="RVT_2"/>
</dbReference>
<dbReference type="EMBL" id="BQNB010016630">
    <property type="protein sequence ID" value="GJT53927.1"/>
    <property type="molecule type" value="Genomic_DNA"/>
</dbReference>
<feature type="compositionally biased region" description="Basic and acidic residues" evidence="2">
    <location>
        <begin position="126"/>
        <end position="135"/>
    </location>
</feature>
<feature type="coiled-coil region" evidence="1">
    <location>
        <begin position="238"/>
        <end position="272"/>
    </location>
</feature>
<organism evidence="4 5">
    <name type="scientific">Tanacetum coccineum</name>
    <dbReference type="NCBI Taxonomy" id="301880"/>
    <lineage>
        <taxon>Eukaryota</taxon>
        <taxon>Viridiplantae</taxon>
        <taxon>Streptophyta</taxon>
        <taxon>Embryophyta</taxon>
        <taxon>Tracheophyta</taxon>
        <taxon>Spermatophyta</taxon>
        <taxon>Magnoliopsida</taxon>
        <taxon>eudicotyledons</taxon>
        <taxon>Gunneridae</taxon>
        <taxon>Pentapetalae</taxon>
        <taxon>asterids</taxon>
        <taxon>campanulids</taxon>
        <taxon>Asterales</taxon>
        <taxon>Asteraceae</taxon>
        <taxon>Asteroideae</taxon>
        <taxon>Anthemideae</taxon>
        <taxon>Anthemidinae</taxon>
        <taxon>Tanacetum</taxon>
    </lineage>
</organism>
<reference evidence="4" key="2">
    <citation type="submission" date="2022-01" db="EMBL/GenBank/DDBJ databases">
        <authorList>
            <person name="Yamashiro T."/>
            <person name="Shiraishi A."/>
            <person name="Satake H."/>
            <person name="Nakayama K."/>
        </authorList>
    </citation>
    <scope>NUCLEOTIDE SEQUENCE</scope>
</reference>
<comment type="caution">
    <text evidence="4">The sequence shown here is derived from an EMBL/GenBank/DDBJ whole genome shotgun (WGS) entry which is preliminary data.</text>
</comment>
<feature type="compositionally biased region" description="Basic and acidic residues" evidence="2">
    <location>
        <begin position="287"/>
        <end position="305"/>
    </location>
</feature>
<feature type="domain" description="Reverse transcriptase Ty1/copia-type" evidence="3">
    <location>
        <begin position="49"/>
        <end position="90"/>
    </location>
</feature>
<protein>
    <submittedName>
        <fullName evidence="4">Retrotransposon protein, putative, unclassified</fullName>
    </submittedName>
</protein>
<reference evidence="4" key="1">
    <citation type="journal article" date="2022" name="Int. J. Mol. Sci.">
        <title>Draft Genome of Tanacetum Coccineum: Genomic Comparison of Closely Related Tanacetum-Family Plants.</title>
        <authorList>
            <person name="Yamashiro T."/>
            <person name="Shiraishi A."/>
            <person name="Nakayama K."/>
            <person name="Satake H."/>
        </authorList>
    </citation>
    <scope>NUCLEOTIDE SEQUENCE</scope>
</reference>
<keyword evidence="5" id="KW-1185">Reference proteome</keyword>
<name>A0ABQ5ESM1_9ASTR</name>
<feature type="region of interest" description="Disordered" evidence="2">
    <location>
        <begin position="286"/>
        <end position="305"/>
    </location>
</feature>
<feature type="compositionally biased region" description="Basic and acidic residues" evidence="2">
    <location>
        <begin position="108"/>
        <end position="117"/>
    </location>
</feature>
<feature type="compositionally biased region" description="Polar residues" evidence="2">
    <location>
        <begin position="192"/>
        <end position="217"/>
    </location>
</feature>
<evidence type="ECO:0000256" key="2">
    <source>
        <dbReference type="SAM" id="MobiDB-lite"/>
    </source>
</evidence>
<feature type="region of interest" description="Disordered" evidence="2">
    <location>
        <begin position="25"/>
        <end position="49"/>
    </location>
</feature>
<feature type="compositionally biased region" description="Polar residues" evidence="2">
    <location>
        <begin position="25"/>
        <end position="35"/>
    </location>
</feature>
<evidence type="ECO:0000259" key="3">
    <source>
        <dbReference type="Pfam" id="PF07727"/>
    </source>
</evidence>
<feature type="compositionally biased region" description="Basic and acidic residues" evidence="2">
    <location>
        <begin position="218"/>
        <end position="234"/>
    </location>
</feature>
<evidence type="ECO:0000256" key="1">
    <source>
        <dbReference type="SAM" id="Coils"/>
    </source>
</evidence>
<accession>A0ABQ5ESM1</accession>
<keyword evidence="1" id="KW-0175">Coiled coil</keyword>
<sequence length="305" mass="35045">MDIRRITLGEGAIHNAHISKSNPWRSQIQPVQTRTLSRRSLEAQASRNKRYERGVVVRNKARLVAQGHRQEEEIDYDEVFAPVARLEAIRGTIDKTLFIKKVKKLENKLRQKRKREETEDEEDAEEKSKGFREAQADQIKSSTLEACHNLTNVASEGFKGSQAPLGSKIYRRKPKSTTTPTKVLDFEDPAESQVNTGSTPSAQVNTTEINTAELNTGETERVQRRKGKDPMTEEDFNKAELQAIKEKNNSKKKKLQRASQIVEQEEEAAKKKHLQTAFYYHSSKTKCRSDPCRKFQQEEREQYSI</sequence>
<feature type="region of interest" description="Disordered" evidence="2">
    <location>
        <begin position="108"/>
        <end position="137"/>
    </location>
</feature>